<reference evidence="2" key="1">
    <citation type="journal article" date="2019" name="Int. J. Syst. Evol. Microbiol.">
        <title>The Global Catalogue of Microorganisms (GCM) 10K type strain sequencing project: providing services to taxonomists for standard genome sequencing and annotation.</title>
        <authorList>
            <consortium name="The Broad Institute Genomics Platform"/>
            <consortium name="The Broad Institute Genome Sequencing Center for Infectious Disease"/>
            <person name="Wu L."/>
            <person name="Ma J."/>
        </authorList>
    </citation>
    <scope>NUCLEOTIDE SEQUENCE [LARGE SCALE GENOMIC DNA]</scope>
    <source>
        <strain evidence="2">JCM 17695</strain>
    </source>
</reference>
<keyword evidence="2" id="KW-1185">Reference proteome</keyword>
<proteinExistence type="predicted"/>
<name>A0ABW2TKY0_9PSEU</name>
<protein>
    <submittedName>
        <fullName evidence="1">Uncharacterized protein</fullName>
    </submittedName>
</protein>
<organism evidence="1 2">
    <name type="scientific">Actinokineospora soli</name>
    <dbReference type="NCBI Taxonomy" id="1048753"/>
    <lineage>
        <taxon>Bacteria</taxon>
        <taxon>Bacillati</taxon>
        <taxon>Actinomycetota</taxon>
        <taxon>Actinomycetes</taxon>
        <taxon>Pseudonocardiales</taxon>
        <taxon>Pseudonocardiaceae</taxon>
        <taxon>Actinokineospora</taxon>
    </lineage>
</organism>
<accession>A0ABW2TKY0</accession>
<gene>
    <name evidence="1" type="ORF">ACFQV2_05945</name>
</gene>
<sequence>MLATYSNLDDAPGYQLRTIDVSRFAGQTVAVSFTGVEDASLQTSFVLDDLAVTAS</sequence>
<dbReference type="EMBL" id="JBHTEY010000004">
    <property type="protein sequence ID" value="MFC7613218.1"/>
    <property type="molecule type" value="Genomic_DNA"/>
</dbReference>
<evidence type="ECO:0000313" key="1">
    <source>
        <dbReference type="EMBL" id="MFC7613218.1"/>
    </source>
</evidence>
<comment type="caution">
    <text evidence="1">The sequence shown here is derived from an EMBL/GenBank/DDBJ whole genome shotgun (WGS) entry which is preliminary data.</text>
</comment>
<evidence type="ECO:0000313" key="2">
    <source>
        <dbReference type="Proteomes" id="UP001596512"/>
    </source>
</evidence>
<dbReference type="Proteomes" id="UP001596512">
    <property type="component" value="Unassembled WGS sequence"/>
</dbReference>